<dbReference type="Proteomes" id="UP000887565">
    <property type="component" value="Unplaced"/>
</dbReference>
<evidence type="ECO:0000256" key="1">
    <source>
        <dbReference type="SAM" id="MobiDB-lite"/>
    </source>
</evidence>
<feature type="region of interest" description="Disordered" evidence="1">
    <location>
        <begin position="1"/>
        <end position="21"/>
    </location>
</feature>
<evidence type="ECO:0000313" key="2">
    <source>
        <dbReference type="Proteomes" id="UP000887565"/>
    </source>
</evidence>
<organism evidence="2 3">
    <name type="scientific">Romanomermis culicivorax</name>
    <name type="common">Nematode worm</name>
    <dbReference type="NCBI Taxonomy" id="13658"/>
    <lineage>
        <taxon>Eukaryota</taxon>
        <taxon>Metazoa</taxon>
        <taxon>Ecdysozoa</taxon>
        <taxon>Nematoda</taxon>
        <taxon>Enoplea</taxon>
        <taxon>Dorylaimia</taxon>
        <taxon>Mermithida</taxon>
        <taxon>Mermithoidea</taxon>
        <taxon>Mermithidae</taxon>
        <taxon>Romanomermis</taxon>
    </lineage>
</organism>
<sequence length="21" mass="2500">MQQQQQQQQVDHYSILPSGKQ</sequence>
<proteinExistence type="predicted"/>
<reference evidence="3" key="1">
    <citation type="submission" date="2022-11" db="UniProtKB">
        <authorList>
            <consortium name="WormBaseParasite"/>
        </authorList>
    </citation>
    <scope>IDENTIFICATION</scope>
</reference>
<accession>A0A915IS65</accession>
<keyword evidence="2" id="KW-1185">Reference proteome</keyword>
<dbReference type="AlphaFoldDB" id="A0A915IS65"/>
<evidence type="ECO:0000313" key="3">
    <source>
        <dbReference type="WBParaSite" id="nRc.2.0.1.t16219-RA"/>
    </source>
</evidence>
<name>A0A915IS65_ROMCU</name>
<dbReference type="WBParaSite" id="nRc.2.0.1.t16219-RA">
    <property type="protein sequence ID" value="nRc.2.0.1.t16219-RA"/>
    <property type="gene ID" value="nRc.2.0.1.g16219"/>
</dbReference>
<protein>
    <submittedName>
        <fullName evidence="3">Uncharacterized protein</fullName>
    </submittedName>
</protein>